<keyword evidence="4" id="KW-1185">Reference proteome</keyword>
<name>A0AAD4R9B2_9BILA</name>
<evidence type="ECO:0000256" key="1">
    <source>
        <dbReference type="SAM" id="MobiDB-lite"/>
    </source>
</evidence>
<dbReference type="PROSITE" id="PS51644">
    <property type="entry name" value="HTH_OST"/>
    <property type="match status" value="1"/>
</dbReference>
<feature type="domain" description="HTH OST-type" evidence="2">
    <location>
        <begin position="498"/>
        <end position="573"/>
    </location>
</feature>
<evidence type="ECO:0000259" key="2">
    <source>
        <dbReference type="PROSITE" id="PS51644"/>
    </source>
</evidence>
<dbReference type="InterPro" id="IPR025605">
    <property type="entry name" value="OST-HTH/LOTUS_dom"/>
</dbReference>
<feature type="region of interest" description="Disordered" evidence="1">
    <location>
        <begin position="295"/>
        <end position="353"/>
    </location>
</feature>
<organism evidence="3 4">
    <name type="scientific">Ditylenchus destructor</name>
    <dbReference type="NCBI Taxonomy" id="166010"/>
    <lineage>
        <taxon>Eukaryota</taxon>
        <taxon>Metazoa</taxon>
        <taxon>Ecdysozoa</taxon>
        <taxon>Nematoda</taxon>
        <taxon>Chromadorea</taxon>
        <taxon>Rhabditida</taxon>
        <taxon>Tylenchina</taxon>
        <taxon>Tylenchomorpha</taxon>
        <taxon>Sphaerularioidea</taxon>
        <taxon>Anguinidae</taxon>
        <taxon>Anguininae</taxon>
        <taxon>Ditylenchus</taxon>
    </lineage>
</organism>
<proteinExistence type="predicted"/>
<evidence type="ECO:0000313" key="4">
    <source>
        <dbReference type="Proteomes" id="UP001201812"/>
    </source>
</evidence>
<gene>
    <name evidence="3" type="ORF">DdX_02645</name>
</gene>
<dbReference type="EMBL" id="JAKKPZ010000002">
    <property type="protein sequence ID" value="KAI1725955.1"/>
    <property type="molecule type" value="Genomic_DNA"/>
</dbReference>
<feature type="compositionally biased region" description="Low complexity" evidence="1">
    <location>
        <begin position="343"/>
        <end position="353"/>
    </location>
</feature>
<protein>
    <recommendedName>
        <fullName evidence="2">HTH OST-type domain-containing protein</fullName>
    </recommendedName>
</protein>
<evidence type="ECO:0000313" key="3">
    <source>
        <dbReference type="EMBL" id="KAI1725955.1"/>
    </source>
</evidence>
<reference evidence="3" key="1">
    <citation type="submission" date="2022-01" db="EMBL/GenBank/DDBJ databases">
        <title>Genome Sequence Resource for Two Populations of Ditylenchus destructor, the Migratory Endoparasitic Phytonematode.</title>
        <authorList>
            <person name="Zhang H."/>
            <person name="Lin R."/>
            <person name="Xie B."/>
        </authorList>
    </citation>
    <scope>NUCLEOTIDE SEQUENCE</scope>
    <source>
        <strain evidence="3">BazhouSP</strain>
    </source>
</reference>
<accession>A0AAD4R9B2</accession>
<comment type="caution">
    <text evidence="3">The sequence shown here is derived from an EMBL/GenBank/DDBJ whole genome shotgun (WGS) entry which is preliminary data.</text>
</comment>
<dbReference type="AlphaFoldDB" id="A0AAD4R9B2"/>
<sequence length="580" mass="65661">MGHRQCRNDFGLGRKVKFSKRLSENGRVNAPMQGGFGVYLANGDAEENFHFSQNGGDVQMRRGSIPQGTDFPEPILLSDLAEDEFERLLEANAQKLKQEKIATTSSSLSDVPESECFGQKEVQTENEKNFIKWFGDQPIPPGEISRLKAMQQLKHKQKQSTTQRNKNYYNFYQRVIDARTNPARDFRNLYENDAENWCLPRSSQAPSLREQITEATRHVDITKLSLESIALINMEDPVPPPTTDKNSIENAQLSVDNNFVIESRELQHSVNSDENILQAEKSKSSETVQNFAINTKEDVQANHTSPICEDDPQEKRRSQSASLVRKKSTELRNGHVDINTTPEETLLSNSESGLNLSKKDGPFCIYKDLDWNGEPEIDWEGKRRGIDVEKDKPVKATSKSVDVATNTDTNEQQKKDMYIFFDMNENVPDAPMLKPKLNGTSKVSDNAEWNKQAQPTSYTVLSESLNDAKPLDDQIRSVDTNVETATNLSKYDMPQVSRVNNLAAAITLAVMSSPEGCMRLSKLRTFIQKCYGHSLENDIYDLVKLGEFIQQNCGPNVTFNRRENNDALIVHRDMEYVETS</sequence>
<dbReference type="Proteomes" id="UP001201812">
    <property type="component" value="Unassembled WGS sequence"/>
</dbReference>